<sequence length="404" mass="43737">MPEQGPDLGFRRVAEIDLDSVIVDALRARLPHVAEQTVAAVTIEVPSYAGAFAGRMGETIQNAVRLALGTFLHWVARPEHSDSNATLAPAVEGAYQLGRGEARDGRSMDALLSAYRVGARVSWREMSATAVDADLPAATIAKFAELVFAFIDELSAASLSGHADELATSGRVRQRYLDKLSQNILAGETSEVLQASAERAGWPPPTTLTAILLPAAQARNVASRFGPETLQVVEDLPGIDASEAVALLLVPDVGAHDRPELMRVVAGMRAVVGPARDWMQAASSYRRVLRGRELQPDNNQAVDTDSHLAELVVRADSEALADLRSQVLAPLAELRPATAERLVETLRSWLLHQGQRDKVAADLFVHAQTVRYRMTQIRELYGDRLESPQTILELTVALAVPSTE</sequence>
<accession>A0A848KLR4</accession>
<evidence type="ECO:0000313" key="3">
    <source>
        <dbReference type="EMBL" id="NMN99199.1"/>
    </source>
</evidence>
<dbReference type="EMBL" id="VCQU01000015">
    <property type="protein sequence ID" value="NMN99199.1"/>
    <property type="molecule type" value="Genomic_DNA"/>
</dbReference>
<proteinExistence type="predicted"/>
<evidence type="ECO:0000313" key="4">
    <source>
        <dbReference type="Proteomes" id="UP000535543"/>
    </source>
</evidence>
<organism evidence="3 4">
    <name type="scientific">Antrihabitans stalactiti</name>
    <dbReference type="NCBI Taxonomy" id="2584121"/>
    <lineage>
        <taxon>Bacteria</taxon>
        <taxon>Bacillati</taxon>
        <taxon>Actinomycetota</taxon>
        <taxon>Actinomycetes</taxon>
        <taxon>Mycobacteriales</taxon>
        <taxon>Nocardiaceae</taxon>
        <taxon>Antrihabitans</taxon>
    </lineage>
</organism>
<name>A0A848KLR4_9NOCA</name>
<dbReference type="Gene3D" id="1.10.10.2840">
    <property type="entry name" value="PucR C-terminal helix-turn-helix domain"/>
    <property type="match status" value="1"/>
</dbReference>
<dbReference type="InterPro" id="IPR025736">
    <property type="entry name" value="PucR_C-HTH_dom"/>
</dbReference>
<dbReference type="Proteomes" id="UP000535543">
    <property type="component" value="Unassembled WGS sequence"/>
</dbReference>
<keyword evidence="4" id="KW-1185">Reference proteome</keyword>
<dbReference type="PANTHER" id="PTHR33744:SF1">
    <property type="entry name" value="DNA-BINDING TRANSCRIPTIONAL ACTIVATOR ADER"/>
    <property type="match status" value="1"/>
</dbReference>
<dbReference type="InterPro" id="IPR058663">
    <property type="entry name" value="PucR-like_N"/>
</dbReference>
<dbReference type="Pfam" id="PF25906">
    <property type="entry name" value="PucR-like_N"/>
    <property type="match status" value="1"/>
</dbReference>
<dbReference type="InterPro" id="IPR042070">
    <property type="entry name" value="PucR_C-HTH_sf"/>
</dbReference>
<dbReference type="InterPro" id="IPR051448">
    <property type="entry name" value="CdaR-like_regulators"/>
</dbReference>
<gene>
    <name evidence="3" type="ORF">FGL95_29670</name>
</gene>
<reference evidence="3 4" key="2">
    <citation type="submission" date="2020-06" db="EMBL/GenBank/DDBJ databases">
        <title>Antribacter stalactiti gen. nov., sp. nov., a new member of the family Nacardiaceae isolated from a cave.</title>
        <authorList>
            <person name="Kim I.S."/>
        </authorList>
    </citation>
    <scope>NUCLEOTIDE SEQUENCE [LARGE SCALE GENOMIC DNA]</scope>
    <source>
        <strain evidence="3 4">YC2-7</strain>
    </source>
</reference>
<feature type="domain" description="PucR-like N-terminal" evidence="2">
    <location>
        <begin position="22"/>
        <end position="180"/>
    </location>
</feature>
<dbReference type="RefSeq" id="WP_169594254.1">
    <property type="nucleotide sequence ID" value="NZ_VCQU01000015.1"/>
</dbReference>
<evidence type="ECO:0000259" key="2">
    <source>
        <dbReference type="Pfam" id="PF25906"/>
    </source>
</evidence>
<protein>
    <submittedName>
        <fullName evidence="3">PucR family transcriptional regulator</fullName>
    </submittedName>
</protein>
<reference evidence="3 4" key="1">
    <citation type="submission" date="2019-05" db="EMBL/GenBank/DDBJ databases">
        <authorList>
            <person name="Lee S.D."/>
        </authorList>
    </citation>
    <scope>NUCLEOTIDE SEQUENCE [LARGE SCALE GENOMIC DNA]</scope>
    <source>
        <strain evidence="3 4">YC2-7</strain>
    </source>
</reference>
<dbReference type="Pfam" id="PF13556">
    <property type="entry name" value="HTH_30"/>
    <property type="match status" value="1"/>
</dbReference>
<dbReference type="AlphaFoldDB" id="A0A848KLR4"/>
<comment type="caution">
    <text evidence="3">The sequence shown here is derived from an EMBL/GenBank/DDBJ whole genome shotgun (WGS) entry which is preliminary data.</text>
</comment>
<feature type="domain" description="PucR C-terminal helix-turn-helix" evidence="1">
    <location>
        <begin position="342"/>
        <end position="399"/>
    </location>
</feature>
<dbReference type="PANTHER" id="PTHR33744">
    <property type="entry name" value="CARBOHYDRATE DIACID REGULATOR"/>
    <property type="match status" value="1"/>
</dbReference>
<evidence type="ECO:0000259" key="1">
    <source>
        <dbReference type="Pfam" id="PF13556"/>
    </source>
</evidence>